<name>N1QQZ4_AEGTA</name>
<evidence type="ECO:0000313" key="1">
    <source>
        <dbReference type="EnsemblPlants" id="EMT01955"/>
    </source>
</evidence>
<dbReference type="CDD" id="cd09917">
    <property type="entry name" value="F-box_SF"/>
    <property type="match status" value="1"/>
</dbReference>
<organism evidence="1">
    <name type="scientific">Aegilops tauschii</name>
    <name type="common">Tausch's goatgrass</name>
    <name type="synonym">Aegilops squarrosa</name>
    <dbReference type="NCBI Taxonomy" id="37682"/>
    <lineage>
        <taxon>Eukaryota</taxon>
        <taxon>Viridiplantae</taxon>
        <taxon>Streptophyta</taxon>
        <taxon>Embryophyta</taxon>
        <taxon>Tracheophyta</taxon>
        <taxon>Spermatophyta</taxon>
        <taxon>Magnoliopsida</taxon>
        <taxon>Liliopsida</taxon>
        <taxon>Poales</taxon>
        <taxon>Poaceae</taxon>
        <taxon>BOP clade</taxon>
        <taxon>Pooideae</taxon>
        <taxon>Triticodae</taxon>
        <taxon>Triticeae</taxon>
        <taxon>Triticinae</taxon>
        <taxon>Aegilops</taxon>
    </lineage>
</organism>
<protein>
    <recommendedName>
        <fullName evidence="2">F-box domain-containing protein</fullName>
    </recommendedName>
</protein>
<dbReference type="InterPro" id="IPR036047">
    <property type="entry name" value="F-box-like_dom_sf"/>
</dbReference>
<dbReference type="AlphaFoldDB" id="N1QQZ4"/>
<dbReference type="PANTHER" id="PTHR33110:SF104">
    <property type="entry name" value="MRNA CAP-BINDING PROTEIN"/>
    <property type="match status" value="1"/>
</dbReference>
<accession>N1QQZ4</accession>
<evidence type="ECO:0008006" key="2">
    <source>
        <dbReference type="Google" id="ProtNLM"/>
    </source>
</evidence>
<dbReference type="SUPFAM" id="SSF81383">
    <property type="entry name" value="F-box domain"/>
    <property type="match status" value="1"/>
</dbReference>
<reference evidence="1" key="1">
    <citation type="submission" date="2015-06" db="UniProtKB">
        <authorList>
            <consortium name="EnsemblPlants"/>
        </authorList>
    </citation>
    <scope>IDENTIFICATION</scope>
</reference>
<proteinExistence type="predicted"/>
<dbReference type="EnsemblPlants" id="EMT01955">
    <property type="protein sequence ID" value="EMT01955"/>
    <property type="gene ID" value="F775_18588"/>
</dbReference>
<dbReference type="Gene3D" id="1.20.1280.50">
    <property type="match status" value="1"/>
</dbReference>
<sequence>MPTQETKGAQCTAARPCPSFSALPDDLLLIVYRFLAESPSSRSRFAAVCRSWRPALAAEQRVPALPWLLVSPCDAGDRTWRAHCPEDGAAMRVQHRCGDVGTCLVGGYDGGWVVFSQHQQPSLRIVNVFTGA</sequence>
<dbReference type="PANTHER" id="PTHR33110">
    <property type="entry name" value="F-BOX/KELCH-REPEAT PROTEIN-RELATED"/>
    <property type="match status" value="1"/>
</dbReference>